<proteinExistence type="predicted"/>
<dbReference type="InterPro" id="IPR006860">
    <property type="entry name" value="FecR"/>
</dbReference>
<feature type="domain" description="FecR protein" evidence="2">
    <location>
        <begin position="117"/>
        <end position="208"/>
    </location>
</feature>
<reference evidence="3 4" key="1">
    <citation type="submission" date="2013-02" db="EMBL/GenBank/DDBJ databases">
        <title>The Genome Sequence of Acinetobacter gerneri CIP 107464.</title>
        <authorList>
            <consortium name="The Broad Institute Genome Sequencing Platform"/>
            <consortium name="The Broad Institute Genome Sequencing Center for Infectious Disease"/>
            <person name="Cerqueira G."/>
            <person name="Feldgarden M."/>
            <person name="Courvalin P."/>
            <person name="Perichon B."/>
            <person name="Grillot-Courvalin C."/>
            <person name="Clermont D."/>
            <person name="Rocha E."/>
            <person name="Yoon E.-J."/>
            <person name="Nemec A."/>
            <person name="Walker B."/>
            <person name="Young S.K."/>
            <person name="Zeng Q."/>
            <person name="Gargeya S."/>
            <person name="Fitzgerald M."/>
            <person name="Haas B."/>
            <person name="Abouelleil A."/>
            <person name="Alvarado L."/>
            <person name="Arachchi H.M."/>
            <person name="Berlin A.M."/>
            <person name="Chapman S.B."/>
            <person name="Dewar J."/>
            <person name="Goldberg J."/>
            <person name="Griggs A."/>
            <person name="Gujja S."/>
            <person name="Hansen M."/>
            <person name="Howarth C."/>
            <person name="Imamovic A."/>
            <person name="Larimer J."/>
            <person name="McCowan C."/>
            <person name="Murphy C."/>
            <person name="Neiman D."/>
            <person name="Pearson M."/>
            <person name="Priest M."/>
            <person name="Roberts A."/>
            <person name="Saif S."/>
            <person name="Shea T."/>
            <person name="Sisk P."/>
            <person name="Sykes S."/>
            <person name="Wortman J."/>
            <person name="Nusbaum C."/>
            <person name="Birren B."/>
        </authorList>
    </citation>
    <scope>NUCLEOTIDE SEQUENCE [LARGE SCALE GENOMIC DNA]</scope>
    <source>
        <strain evidence="3 4">CIP 107464</strain>
    </source>
</reference>
<dbReference type="STRING" id="202952.GCA_000747725_01947"/>
<dbReference type="eggNOG" id="COG3712">
    <property type="taxonomic scope" value="Bacteria"/>
</dbReference>
<sequence>MNTEQLRKELALWAIRLNSDDPDARREAEAQFKEWRQKYPQYHEQMEEMQRFSEQMHHLSTTHGISSQNIQNSVQLSRQGEKYIQKMLAKTFVFALCVGAVGYLSYSTIPFAYYAADLKTKTGEMQSFVLDDGSKITLGAKSAIKLDFTQDKREIDLVQGDLYIEVAKDKNRPLIVHTEQADFKALGTRFIVNEYHESSSLSMLDSKVLATSLNQAHQSRVVKQGQKLNADLTGLGQIATLNISATEMAWDRQQILAEDLALSDLLTLLSRYHQGYLFFNKQALSQFKVNGVINARQDLDQTLSLLQNQYPQLKVHRISKNVRYISIND</sequence>
<dbReference type="Pfam" id="PF04773">
    <property type="entry name" value="FecR"/>
    <property type="match status" value="1"/>
</dbReference>
<dbReference type="EMBL" id="APPN01000063">
    <property type="protein sequence ID" value="ENV33904.1"/>
    <property type="molecule type" value="Genomic_DNA"/>
</dbReference>
<gene>
    <name evidence="3" type="ORF">F960_01910</name>
</gene>
<organism evidence="3 4">
    <name type="scientific">Acinetobacter gerneri DSM 14967 = CIP 107464 = MTCC 9824</name>
    <dbReference type="NCBI Taxonomy" id="1120926"/>
    <lineage>
        <taxon>Bacteria</taxon>
        <taxon>Pseudomonadati</taxon>
        <taxon>Pseudomonadota</taxon>
        <taxon>Gammaproteobacteria</taxon>
        <taxon>Moraxellales</taxon>
        <taxon>Moraxellaceae</taxon>
        <taxon>Acinetobacter</taxon>
    </lineage>
</organism>
<evidence type="ECO:0000313" key="4">
    <source>
        <dbReference type="Proteomes" id="UP000013117"/>
    </source>
</evidence>
<dbReference type="GeneID" id="84209267"/>
<evidence type="ECO:0000256" key="1">
    <source>
        <dbReference type="SAM" id="Phobius"/>
    </source>
</evidence>
<dbReference type="RefSeq" id="WP_004861939.1">
    <property type="nucleotide sequence ID" value="NZ_ASYY01000058.1"/>
</dbReference>
<dbReference type="InterPro" id="IPR012373">
    <property type="entry name" value="Ferrdict_sens_TM"/>
</dbReference>
<dbReference type="Proteomes" id="UP000013117">
    <property type="component" value="Unassembled WGS sequence"/>
</dbReference>
<dbReference type="OrthoDB" id="1099576at2"/>
<dbReference type="HOGENOM" id="CLU_050192_0_0_6"/>
<dbReference type="PIRSF" id="PIRSF018266">
    <property type="entry name" value="FecR"/>
    <property type="match status" value="1"/>
</dbReference>
<evidence type="ECO:0000259" key="2">
    <source>
        <dbReference type="Pfam" id="PF04773"/>
    </source>
</evidence>
<comment type="caution">
    <text evidence="3">The sequence shown here is derived from an EMBL/GenBank/DDBJ whole genome shotgun (WGS) entry which is preliminary data.</text>
</comment>
<accession>N8ZJH3</accession>
<keyword evidence="4" id="KW-1185">Reference proteome</keyword>
<keyword evidence="1" id="KW-0812">Transmembrane</keyword>
<evidence type="ECO:0000313" key="3">
    <source>
        <dbReference type="EMBL" id="ENV33904.1"/>
    </source>
</evidence>
<dbReference type="AlphaFoldDB" id="N8ZJH3"/>
<dbReference type="Gene3D" id="2.60.120.1440">
    <property type="match status" value="1"/>
</dbReference>
<dbReference type="PATRIC" id="fig|1120926.3.peg.1838"/>
<dbReference type="PANTHER" id="PTHR30273">
    <property type="entry name" value="PERIPLASMIC SIGNAL SENSOR AND SIGMA FACTOR ACTIVATOR FECR-RELATED"/>
    <property type="match status" value="1"/>
</dbReference>
<feature type="transmembrane region" description="Helical" evidence="1">
    <location>
        <begin position="92"/>
        <end position="116"/>
    </location>
</feature>
<keyword evidence="1" id="KW-0472">Membrane</keyword>
<dbReference type="GO" id="GO:0016989">
    <property type="term" value="F:sigma factor antagonist activity"/>
    <property type="evidence" value="ECO:0007669"/>
    <property type="project" value="TreeGrafter"/>
</dbReference>
<dbReference type="PANTHER" id="PTHR30273:SF2">
    <property type="entry name" value="PROTEIN FECR"/>
    <property type="match status" value="1"/>
</dbReference>
<keyword evidence="1" id="KW-1133">Transmembrane helix</keyword>
<name>N8ZJH3_9GAMM</name>
<protein>
    <recommendedName>
        <fullName evidence="2">FecR protein domain-containing protein</fullName>
    </recommendedName>
</protein>